<dbReference type="InterPro" id="IPR016186">
    <property type="entry name" value="C-type_lectin-like/link_sf"/>
</dbReference>
<evidence type="ECO:0000256" key="1">
    <source>
        <dbReference type="ARBA" id="ARBA00022734"/>
    </source>
</evidence>
<keyword evidence="7" id="KW-1185">Reference proteome</keyword>
<dbReference type="GO" id="GO:0030246">
    <property type="term" value="F:carbohydrate binding"/>
    <property type="evidence" value="ECO:0007669"/>
    <property type="project" value="UniProtKB-KW"/>
</dbReference>
<protein>
    <submittedName>
        <fullName evidence="6">CD209 antigen-like protein C</fullName>
    </submittedName>
</protein>
<dbReference type="AlphaFoldDB" id="A0A8J4WWM4"/>
<evidence type="ECO:0000313" key="6">
    <source>
        <dbReference type="EMBL" id="KAF5894017.1"/>
    </source>
</evidence>
<dbReference type="OrthoDB" id="8950604at2759"/>
<feature type="non-terminal residue" evidence="6">
    <location>
        <position position="1"/>
    </location>
</feature>
<dbReference type="Gene3D" id="3.10.100.10">
    <property type="entry name" value="Mannose-Binding Protein A, subunit A"/>
    <property type="match status" value="1"/>
</dbReference>
<dbReference type="Pfam" id="PF00059">
    <property type="entry name" value="Lectin_C"/>
    <property type="match status" value="1"/>
</dbReference>
<accession>A0A8J4WWM4</accession>
<gene>
    <name evidence="6" type="ORF">DAT39_016267</name>
</gene>
<dbReference type="PANTHER" id="PTHR46746:SF9">
    <property type="entry name" value="CD209 ANTIGEN-LIKE PROTEIN C-LIKE"/>
    <property type="match status" value="1"/>
</dbReference>
<dbReference type="Proteomes" id="UP000727407">
    <property type="component" value="Unassembled WGS sequence"/>
</dbReference>
<organism evidence="6 7">
    <name type="scientific">Clarias magur</name>
    <name type="common">Asian catfish</name>
    <name type="synonym">Macropteronotus magur</name>
    <dbReference type="NCBI Taxonomy" id="1594786"/>
    <lineage>
        <taxon>Eukaryota</taxon>
        <taxon>Metazoa</taxon>
        <taxon>Chordata</taxon>
        <taxon>Craniata</taxon>
        <taxon>Vertebrata</taxon>
        <taxon>Euteleostomi</taxon>
        <taxon>Actinopterygii</taxon>
        <taxon>Neopterygii</taxon>
        <taxon>Teleostei</taxon>
        <taxon>Ostariophysi</taxon>
        <taxon>Siluriformes</taxon>
        <taxon>Clariidae</taxon>
        <taxon>Clarias</taxon>
    </lineage>
</organism>
<dbReference type="Gene3D" id="1.20.5.400">
    <property type="match status" value="1"/>
</dbReference>
<keyword evidence="1" id="KW-0430">Lectin</keyword>
<dbReference type="InterPro" id="IPR016187">
    <property type="entry name" value="CTDL_fold"/>
</dbReference>
<dbReference type="PROSITE" id="PS50041">
    <property type="entry name" value="C_TYPE_LECTIN_2"/>
    <property type="match status" value="1"/>
</dbReference>
<keyword evidence="3" id="KW-0175">Coiled coil</keyword>
<evidence type="ECO:0000259" key="5">
    <source>
        <dbReference type="PROSITE" id="PS50041"/>
    </source>
</evidence>
<keyword evidence="4" id="KW-0812">Transmembrane</keyword>
<keyword evidence="2" id="KW-1015">Disulfide bond</keyword>
<name>A0A8J4WWM4_CLAMG</name>
<reference evidence="6" key="1">
    <citation type="submission" date="2020-07" db="EMBL/GenBank/DDBJ databases">
        <title>Clarias magur genome sequencing, assembly and annotation.</title>
        <authorList>
            <person name="Kushwaha B."/>
            <person name="Kumar R."/>
            <person name="Das P."/>
            <person name="Joshi C.G."/>
            <person name="Kumar D."/>
            <person name="Nagpure N.S."/>
            <person name="Pandey M."/>
            <person name="Agarwal S."/>
            <person name="Srivastava S."/>
            <person name="Singh M."/>
            <person name="Sahoo L."/>
            <person name="Jayasankar P."/>
            <person name="Meher P.K."/>
            <person name="Koringa P.G."/>
            <person name="Iquebal M.A."/>
            <person name="Das S.P."/>
            <person name="Bit A."/>
            <person name="Patnaik S."/>
            <person name="Patel N."/>
            <person name="Shah T.M."/>
            <person name="Hinsu A."/>
            <person name="Jena J.K."/>
        </authorList>
    </citation>
    <scope>NUCLEOTIDE SEQUENCE</scope>
    <source>
        <strain evidence="6">CIFAMagur01</strain>
        <tissue evidence="6">Testis</tissue>
    </source>
</reference>
<keyword evidence="4" id="KW-0472">Membrane</keyword>
<keyword evidence="4" id="KW-1133">Transmembrane helix</keyword>
<feature type="coiled-coil region" evidence="3">
    <location>
        <begin position="47"/>
        <end position="95"/>
    </location>
</feature>
<dbReference type="InterPro" id="IPR051379">
    <property type="entry name" value="C-type_Lectin_Receptor_IMM"/>
</dbReference>
<feature type="domain" description="C-type lectin" evidence="5">
    <location>
        <begin position="104"/>
        <end position="174"/>
    </location>
</feature>
<evidence type="ECO:0000256" key="4">
    <source>
        <dbReference type="SAM" id="Phobius"/>
    </source>
</evidence>
<proteinExistence type="predicted"/>
<evidence type="ECO:0000256" key="3">
    <source>
        <dbReference type="SAM" id="Coils"/>
    </source>
</evidence>
<dbReference type="EMBL" id="QNUK01000397">
    <property type="protein sequence ID" value="KAF5894017.1"/>
    <property type="molecule type" value="Genomic_DNA"/>
</dbReference>
<sequence length="177" mass="20701">SEPNTSGQRSYRLAVVFLLMLVVFLLVAITILWVKLATERDQIQTIYNNLTTERDQIQTIYNNLTAEKNQLETSYQKVVKEKDQFQRKADELQRKLSLLGWKLFRSSIYYMSSEKKSWRASRQDCQMKGADLVIIKDREEQNFLETLRRGETAWIGANDIEREGVWKWVDGTAVTNG</sequence>
<comment type="caution">
    <text evidence="6">The sequence shown here is derived from an EMBL/GenBank/DDBJ whole genome shotgun (WGS) entry which is preliminary data.</text>
</comment>
<feature type="non-terminal residue" evidence="6">
    <location>
        <position position="177"/>
    </location>
</feature>
<evidence type="ECO:0000256" key="2">
    <source>
        <dbReference type="ARBA" id="ARBA00023157"/>
    </source>
</evidence>
<dbReference type="InterPro" id="IPR001304">
    <property type="entry name" value="C-type_lectin-like"/>
</dbReference>
<feature type="transmembrane region" description="Helical" evidence="4">
    <location>
        <begin position="12"/>
        <end position="34"/>
    </location>
</feature>
<dbReference type="SUPFAM" id="SSF56436">
    <property type="entry name" value="C-type lectin-like"/>
    <property type="match status" value="1"/>
</dbReference>
<dbReference type="PANTHER" id="PTHR46746">
    <property type="entry name" value="KILLER CELL LECTIN-LIKE RECEPTOR SUBFAMILY F MEMBER 2"/>
    <property type="match status" value="1"/>
</dbReference>
<evidence type="ECO:0000313" key="7">
    <source>
        <dbReference type="Proteomes" id="UP000727407"/>
    </source>
</evidence>